<dbReference type="Gene3D" id="3.40.710.10">
    <property type="entry name" value="DD-peptidase/beta-lactamase superfamily"/>
    <property type="match status" value="2"/>
</dbReference>
<feature type="compositionally biased region" description="Pro residues" evidence="3">
    <location>
        <begin position="47"/>
        <end position="74"/>
    </location>
</feature>
<dbReference type="InterPro" id="IPR000667">
    <property type="entry name" value="Peptidase_S13"/>
</dbReference>
<dbReference type="GO" id="GO:0006508">
    <property type="term" value="P:proteolysis"/>
    <property type="evidence" value="ECO:0007669"/>
    <property type="project" value="InterPro"/>
</dbReference>
<dbReference type="GO" id="GO:0000270">
    <property type="term" value="P:peptidoglycan metabolic process"/>
    <property type="evidence" value="ECO:0007669"/>
    <property type="project" value="TreeGrafter"/>
</dbReference>
<proteinExistence type="inferred from homology"/>
<dbReference type="NCBIfam" id="TIGR00666">
    <property type="entry name" value="PBP4"/>
    <property type="match status" value="1"/>
</dbReference>
<dbReference type="GO" id="GO:0004185">
    <property type="term" value="F:serine-type carboxypeptidase activity"/>
    <property type="evidence" value="ECO:0007669"/>
    <property type="project" value="InterPro"/>
</dbReference>
<keyword evidence="4" id="KW-1133">Transmembrane helix</keyword>
<keyword evidence="2" id="KW-0378">Hydrolase</keyword>
<feature type="transmembrane region" description="Helical" evidence="4">
    <location>
        <begin position="98"/>
        <end position="118"/>
    </location>
</feature>
<feature type="compositionally biased region" description="Pro residues" evidence="3">
    <location>
        <begin position="22"/>
        <end position="39"/>
    </location>
</feature>
<evidence type="ECO:0000313" key="6">
    <source>
        <dbReference type="Proteomes" id="UP000238362"/>
    </source>
</evidence>
<dbReference type="PANTHER" id="PTHR30023:SF0">
    <property type="entry name" value="PENICILLIN-SENSITIVE CARBOXYPEPTIDASE A"/>
    <property type="match status" value="1"/>
</dbReference>
<comment type="similarity">
    <text evidence="1">Belongs to the peptidase S13 family.</text>
</comment>
<evidence type="ECO:0000256" key="4">
    <source>
        <dbReference type="SAM" id="Phobius"/>
    </source>
</evidence>
<dbReference type="RefSeq" id="WP_245900468.1">
    <property type="nucleotide sequence ID" value="NZ_PVNH01000002.1"/>
</dbReference>
<dbReference type="PRINTS" id="PR00922">
    <property type="entry name" value="DADACBPTASE3"/>
</dbReference>
<evidence type="ECO:0000256" key="2">
    <source>
        <dbReference type="ARBA" id="ARBA00022801"/>
    </source>
</evidence>
<dbReference type="InterPro" id="IPR012338">
    <property type="entry name" value="Beta-lactam/transpept-like"/>
</dbReference>
<evidence type="ECO:0000313" key="5">
    <source>
        <dbReference type="EMBL" id="PRX50529.1"/>
    </source>
</evidence>
<gene>
    <name evidence="5" type="ORF">B0I33_102651</name>
</gene>
<feature type="region of interest" description="Disordered" evidence="3">
    <location>
        <begin position="1"/>
        <end position="97"/>
    </location>
</feature>
<evidence type="ECO:0000256" key="1">
    <source>
        <dbReference type="ARBA" id="ARBA00006096"/>
    </source>
</evidence>
<dbReference type="Pfam" id="PF02113">
    <property type="entry name" value="Peptidase_S13"/>
    <property type="match status" value="2"/>
</dbReference>
<dbReference type="EMBL" id="PVNH01000002">
    <property type="protein sequence ID" value="PRX50529.1"/>
    <property type="molecule type" value="Genomic_DNA"/>
</dbReference>
<sequence>MRIEPSGERHPAPSISGADQRPPQPPAPQPPRPSPPQPPQAQARQAPPQPPPPRQQRPQPAPAEPRPEAQPDPGPAEQADRAEDTGPREPERSRGKRGPLITGLALLLVLAVGVVLALPDVSNRLALPWAPNAPQGPPPEPVAVSRELRGPSATAPAPTPQGVASVLGGIAGSAPLGTLGATVIDPASGTTLWETNPDRALTPASTTKVLTAAAALLTLDHGTQLTTTVVEGGEPGSVVLVAGGDVTLSSLQEGQESVYANAARLDDLVAQVREATGGDVHEVRLDLSAFTGPTEAPGWAPGDAPSTFMAEVQPAMLDGGRSDPADEHSMRVSDPAGVLARELAERLGARVGAPMTTSAPEGARVLGEVRSAPITELVNQSLLHSDNLLAEVIARQVAIAEGAEPSFSGASRAMRDVLSRNGFDVSGVRLEDGSGLSTDAKVTSRVLGQVLATAAAPDGGDPLTPRLRPMLGGLPVAGGSGTLSDRYTQPPAAEGRGWVRAKTGTISSSGTNSLAGVVLDADNRVLVFAFMSSGSQTEPGRAALDAMAAALRECGCR</sequence>
<dbReference type="AlphaFoldDB" id="A0A2T0M1Q4"/>
<feature type="compositionally biased region" description="Basic and acidic residues" evidence="3">
    <location>
        <begin position="1"/>
        <end position="11"/>
    </location>
</feature>
<dbReference type="Proteomes" id="UP000238362">
    <property type="component" value="Unassembled WGS sequence"/>
</dbReference>
<keyword evidence="4" id="KW-0812">Transmembrane</keyword>
<dbReference type="SUPFAM" id="SSF56601">
    <property type="entry name" value="beta-lactamase/transpeptidase-like"/>
    <property type="match status" value="1"/>
</dbReference>
<keyword evidence="6" id="KW-1185">Reference proteome</keyword>
<keyword evidence="5" id="KW-0121">Carboxypeptidase</keyword>
<feature type="region of interest" description="Disordered" evidence="3">
    <location>
        <begin position="128"/>
        <end position="160"/>
    </location>
</feature>
<comment type="caution">
    <text evidence="5">The sequence shown here is derived from an EMBL/GenBank/DDBJ whole genome shotgun (WGS) entry which is preliminary data.</text>
</comment>
<accession>A0A2T0M1Q4</accession>
<organism evidence="5 6">
    <name type="scientific">Prauserella shujinwangii</name>
    <dbReference type="NCBI Taxonomy" id="1453103"/>
    <lineage>
        <taxon>Bacteria</taxon>
        <taxon>Bacillati</taxon>
        <taxon>Actinomycetota</taxon>
        <taxon>Actinomycetes</taxon>
        <taxon>Pseudonocardiales</taxon>
        <taxon>Pseudonocardiaceae</taxon>
        <taxon>Prauserella</taxon>
    </lineage>
</organism>
<keyword evidence="4" id="KW-0472">Membrane</keyword>
<protein>
    <submittedName>
        <fullName evidence="5">D-alanyl-D-alanine carboxypeptidase/D-alanyl-D-alanine-endopeptidase (Penicillin-binding protein 4)</fullName>
    </submittedName>
</protein>
<feature type="compositionally biased region" description="Basic and acidic residues" evidence="3">
    <location>
        <begin position="78"/>
        <end position="93"/>
    </location>
</feature>
<evidence type="ECO:0000256" key="3">
    <source>
        <dbReference type="SAM" id="MobiDB-lite"/>
    </source>
</evidence>
<reference evidence="5 6" key="1">
    <citation type="submission" date="2018-03" db="EMBL/GenBank/DDBJ databases">
        <title>Genomic Encyclopedia of Type Strains, Phase III (KMG-III): the genomes of soil and plant-associated and newly described type strains.</title>
        <authorList>
            <person name="Whitman W."/>
        </authorList>
    </citation>
    <scope>NUCLEOTIDE SEQUENCE [LARGE SCALE GENOMIC DNA]</scope>
    <source>
        <strain evidence="5 6">CGMCC 4.7125</strain>
    </source>
</reference>
<keyword evidence="5" id="KW-0645">Protease</keyword>
<dbReference type="PANTHER" id="PTHR30023">
    <property type="entry name" value="D-ALANYL-D-ALANINE CARBOXYPEPTIDASE"/>
    <property type="match status" value="1"/>
</dbReference>
<name>A0A2T0M1Q4_9PSEU</name>